<evidence type="ECO:0000313" key="3">
    <source>
        <dbReference type="Proteomes" id="UP001289374"/>
    </source>
</evidence>
<sequence length="188" mass="20418">MPRGGQLSVVFGLVILIELCSKVGSKDALGFYIPSWAAKLPEPLGDESIRFVSETCQGDDLSEATSRMTSPAQKGATLRRPSPIVAQIQGDVAPNCREEEDTRFRGEMGKYTELLDAGVRIACRFHSHCPHTARMYYHPPPANDDAHHQHDGVSASGATREAAVLKGRFGSMGAARIDTTDFILYTIA</sequence>
<dbReference type="PANTHER" id="PTHR33983">
    <property type="entry name" value="OS07G0185900 PROTEIN"/>
    <property type="match status" value="1"/>
</dbReference>
<name>A0AAE1X6S4_9LAMI</name>
<evidence type="ECO:0000256" key="1">
    <source>
        <dbReference type="SAM" id="SignalP"/>
    </source>
</evidence>
<dbReference type="Proteomes" id="UP001289374">
    <property type="component" value="Unassembled WGS sequence"/>
</dbReference>
<reference evidence="2" key="2">
    <citation type="journal article" date="2024" name="Plant">
        <title>Genomic evolution and insights into agronomic trait innovations of Sesamum species.</title>
        <authorList>
            <person name="Miao H."/>
            <person name="Wang L."/>
            <person name="Qu L."/>
            <person name="Liu H."/>
            <person name="Sun Y."/>
            <person name="Le M."/>
            <person name="Wang Q."/>
            <person name="Wei S."/>
            <person name="Zheng Y."/>
            <person name="Lin W."/>
            <person name="Duan Y."/>
            <person name="Cao H."/>
            <person name="Xiong S."/>
            <person name="Wang X."/>
            <person name="Wei L."/>
            <person name="Li C."/>
            <person name="Ma Q."/>
            <person name="Ju M."/>
            <person name="Zhao R."/>
            <person name="Li G."/>
            <person name="Mu C."/>
            <person name="Tian Q."/>
            <person name="Mei H."/>
            <person name="Zhang T."/>
            <person name="Gao T."/>
            <person name="Zhang H."/>
        </authorList>
    </citation>
    <scope>NUCLEOTIDE SEQUENCE</scope>
    <source>
        <strain evidence="2">K16</strain>
    </source>
</reference>
<dbReference type="PANTHER" id="PTHR33983:SF1">
    <property type="entry name" value="OS07G0185900 PROTEIN"/>
    <property type="match status" value="1"/>
</dbReference>
<keyword evidence="1" id="KW-0732">Signal</keyword>
<protein>
    <submittedName>
        <fullName evidence="2">Uncharacterized protein</fullName>
    </submittedName>
</protein>
<reference evidence="2" key="1">
    <citation type="submission" date="2020-06" db="EMBL/GenBank/DDBJ databases">
        <authorList>
            <person name="Li T."/>
            <person name="Hu X."/>
            <person name="Zhang T."/>
            <person name="Song X."/>
            <person name="Zhang H."/>
            <person name="Dai N."/>
            <person name="Sheng W."/>
            <person name="Hou X."/>
            <person name="Wei L."/>
        </authorList>
    </citation>
    <scope>NUCLEOTIDE SEQUENCE</scope>
    <source>
        <strain evidence="2">K16</strain>
        <tissue evidence="2">Leaf</tissue>
    </source>
</reference>
<accession>A0AAE1X6S4</accession>
<feature type="chain" id="PRO_5042205959" evidence="1">
    <location>
        <begin position="26"/>
        <end position="188"/>
    </location>
</feature>
<feature type="signal peptide" evidence="1">
    <location>
        <begin position="1"/>
        <end position="25"/>
    </location>
</feature>
<proteinExistence type="predicted"/>
<gene>
    <name evidence="2" type="ORF">Sango_0629100</name>
</gene>
<dbReference type="EMBL" id="JACGWL010000003">
    <property type="protein sequence ID" value="KAK4406226.1"/>
    <property type="molecule type" value="Genomic_DNA"/>
</dbReference>
<organism evidence="2 3">
    <name type="scientific">Sesamum angolense</name>
    <dbReference type="NCBI Taxonomy" id="2727404"/>
    <lineage>
        <taxon>Eukaryota</taxon>
        <taxon>Viridiplantae</taxon>
        <taxon>Streptophyta</taxon>
        <taxon>Embryophyta</taxon>
        <taxon>Tracheophyta</taxon>
        <taxon>Spermatophyta</taxon>
        <taxon>Magnoliopsida</taxon>
        <taxon>eudicotyledons</taxon>
        <taxon>Gunneridae</taxon>
        <taxon>Pentapetalae</taxon>
        <taxon>asterids</taxon>
        <taxon>lamiids</taxon>
        <taxon>Lamiales</taxon>
        <taxon>Pedaliaceae</taxon>
        <taxon>Sesamum</taxon>
    </lineage>
</organism>
<keyword evidence="3" id="KW-1185">Reference proteome</keyword>
<comment type="caution">
    <text evidence="2">The sequence shown here is derived from an EMBL/GenBank/DDBJ whole genome shotgun (WGS) entry which is preliminary data.</text>
</comment>
<evidence type="ECO:0000313" key="2">
    <source>
        <dbReference type="EMBL" id="KAK4406226.1"/>
    </source>
</evidence>
<dbReference type="AlphaFoldDB" id="A0AAE1X6S4"/>